<dbReference type="PANTHER" id="PTHR43155:SF2">
    <property type="entry name" value="CYCLIC DI-GMP PHOSPHODIESTERASE PA4108"/>
    <property type="match status" value="1"/>
</dbReference>
<dbReference type="InterPro" id="IPR037522">
    <property type="entry name" value="HD_GYP_dom"/>
</dbReference>
<keyword evidence="3" id="KW-1185">Reference proteome</keyword>
<dbReference type="SUPFAM" id="SSF109604">
    <property type="entry name" value="HD-domain/PDEase-like"/>
    <property type="match status" value="1"/>
</dbReference>
<reference evidence="2" key="1">
    <citation type="submission" date="2022-11" db="EMBL/GenBank/DDBJ databases">
        <title>Minimal conservation of predation-associated metabolite biosynthetic gene clusters underscores biosynthetic potential of Myxococcota including descriptions for ten novel species: Archangium lansinium sp. nov., Myxococcus landrumus sp. nov., Nannocystis bai.</title>
        <authorList>
            <person name="Ahearne A."/>
            <person name="Stevens C."/>
            <person name="Phillips K."/>
        </authorList>
    </citation>
    <scope>NUCLEOTIDE SEQUENCE</scope>
    <source>
        <strain evidence="2">Na p29</strain>
    </source>
</reference>
<dbReference type="SMART" id="SM00065">
    <property type="entry name" value="GAF"/>
    <property type="match status" value="1"/>
</dbReference>
<feature type="domain" description="HD-GYP" evidence="1">
    <location>
        <begin position="424"/>
        <end position="626"/>
    </location>
</feature>
<dbReference type="SUPFAM" id="SSF55781">
    <property type="entry name" value="GAF domain-like"/>
    <property type="match status" value="1"/>
</dbReference>
<dbReference type="PANTHER" id="PTHR43155">
    <property type="entry name" value="CYCLIC DI-GMP PHOSPHODIESTERASE PA4108-RELATED"/>
    <property type="match status" value="1"/>
</dbReference>
<accession>A0A9X3ELL2</accession>
<protein>
    <submittedName>
        <fullName evidence="2">GAF domain-containing protein</fullName>
    </submittedName>
</protein>
<dbReference type="Gene3D" id="1.10.3210.10">
    <property type="entry name" value="Hypothetical protein af1432"/>
    <property type="match status" value="2"/>
</dbReference>
<dbReference type="Pfam" id="PF13487">
    <property type="entry name" value="HD_5"/>
    <property type="match status" value="1"/>
</dbReference>
<dbReference type="AlphaFoldDB" id="A0A9X3ELL2"/>
<dbReference type="Gene3D" id="3.30.450.40">
    <property type="match status" value="1"/>
</dbReference>
<dbReference type="Pfam" id="PF01590">
    <property type="entry name" value="GAF"/>
    <property type="match status" value="1"/>
</dbReference>
<proteinExistence type="predicted"/>
<evidence type="ECO:0000313" key="2">
    <source>
        <dbReference type="EMBL" id="MCY1006257.1"/>
    </source>
</evidence>
<dbReference type="Pfam" id="PF01966">
    <property type="entry name" value="HD"/>
    <property type="match status" value="1"/>
</dbReference>
<name>A0A9X3ELL2_9BACT</name>
<dbReference type="InterPro" id="IPR003018">
    <property type="entry name" value="GAF"/>
</dbReference>
<dbReference type="RefSeq" id="WP_267768354.1">
    <property type="nucleotide sequence ID" value="NZ_JAPNKE010000002.1"/>
</dbReference>
<dbReference type="InterPro" id="IPR003607">
    <property type="entry name" value="HD/PDEase_dom"/>
</dbReference>
<dbReference type="InterPro" id="IPR006674">
    <property type="entry name" value="HD_domain"/>
</dbReference>
<evidence type="ECO:0000259" key="1">
    <source>
        <dbReference type="PROSITE" id="PS51832"/>
    </source>
</evidence>
<evidence type="ECO:0000313" key="3">
    <source>
        <dbReference type="Proteomes" id="UP001150924"/>
    </source>
</evidence>
<dbReference type="InterPro" id="IPR029016">
    <property type="entry name" value="GAF-like_dom_sf"/>
</dbReference>
<organism evidence="2 3">
    <name type="scientific">Nannocystis pusilla</name>
    <dbReference type="NCBI Taxonomy" id="889268"/>
    <lineage>
        <taxon>Bacteria</taxon>
        <taxon>Pseudomonadati</taxon>
        <taxon>Myxococcota</taxon>
        <taxon>Polyangia</taxon>
        <taxon>Nannocystales</taxon>
        <taxon>Nannocystaceae</taxon>
        <taxon>Nannocystis</taxon>
    </lineage>
</organism>
<dbReference type="PROSITE" id="PS51832">
    <property type="entry name" value="HD_GYP"/>
    <property type="match status" value="1"/>
</dbReference>
<dbReference type="Proteomes" id="UP001150924">
    <property type="component" value="Unassembled WGS sequence"/>
</dbReference>
<comment type="caution">
    <text evidence="2">The sequence shown here is derived from an EMBL/GenBank/DDBJ whole genome shotgun (WGS) entry which is preliminary data.</text>
</comment>
<dbReference type="SMART" id="SM00471">
    <property type="entry name" value="HDc"/>
    <property type="match status" value="1"/>
</dbReference>
<dbReference type="CDD" id="cd00077">
    <property type="entry name" value="HDc"/>
    <property type="match status" value="1"/>
</dbReference>
<gene>
    <name evidence="2" type="ORF">OV079_11940</name>
</gene>
<sequence>MDEGLLRYPDVLAYLRQLARDPAFGRVQYVTDLGGTLRAAVIGRGRARLAIVEALGFVPPEFDVVLVVGPERSLAAALGRMPAHRAHALALPTSPARLRRAIDEALLAVEAILQSRVADQLVDVGLALNRERDPRRVLELIVRHARAITGADAGSIYVVEDDGATVRFRVAHNDSVAADLRDHTLPVSDASVVGACVLSGQIINLEDMYSETGRTALGRTFAHDRSFDERFGYQTRSLLTVPMRAPEGQVIGAVQLINAKDGRHPLAWPADFGRRTRPFSAADERVCLALATQGAVALENANLYAEVQALFEGFVRASVTAIEQRDPTTSGHSQRVADLTVALAKAVDRSDGPLAAVKFTADDLREIEVAGLLHDFGKVGVREHVLVKAKKLFDWELTLVEERLDHLRTAARLRLAERELIAMRDGSIDVEAARRAFTAELLQIERWREVVRRANEPALLPEAVEAEIHEVAAARSHTPDKVLRILDDAHLTALRVARGSLTETERSEVQNHVRHTFEFLRQIPWGQRLRRVPEIAGMHHEYMDGSGYPRGAAAAAIPIQARMMTVADIFDALTAADRPYKKAVPVQMALDILHAEARSGKLDPVVLEVFVGARVYDRLDLSGGRK</sequence>
<dbReference type="EMBL" id="JAPNKE010000002">
    <property type="protein sequence ID" value="MCY1006257.1"/>
    <property type="molecule type" value="Genomic_DNA"/>
</dbReference>